<name>A0A4Y2J3U4_ARAVE</name>
<evidence type="ECO:0000313" key="1">
    <source>
        <dbReference type="EMBL" id="GBM84863.1"/>
    </source>
</evidence>
<evidence type="ECO:0000313" key="2">
    <source>
        <dbReference type="Proteomes" id="UP000499080"/>
    </source>
</evidence>
<proteinExistence type="predicted"/>
<dbReference type="EMBL" id="BGPR01003193">
    <property type="protein sequence ID" value="GBM84863.1"/>
    <property type="molecule type" value="Genomic_DNA"/>
</dbReference>
<comment type="caution">
    <text evidence="1">The sequence shown here is derived from an EMBL/GenBank/DDBJ whole genome shotgun (WGS) entry which is preliminary data.</text>
</comment>
<sequence>MSQNFGILPISQCSLSKSELIRDFKSELITQLFLCSVVRKPRSRLLNRFFSALLVSNSTFRFQPLPQGVELRFPFTPLDNRLPGRPTTKLQYSQRSTPTVGRFLSFLTTGAIQM</sequence>
<protein>
    <submittedName>
        <fullName evidence="1">Uncharacterized protein</fullName>
    </submittedName>
</protein>
<dbReference type="AlphaFoldDB" id="A0A4Y2J3U4"/>
<dbReference type="Proteomes" id="UP000499080">
    <property type="component" value="Unassembled WGS sequence"/>
</dbReference>
<reference evidence="1 2" key="1">
    <citation type="journal article" date="2019" name="Sci. Rep.">
        <title>Orb-weaving spider Araneus ventricosus genome elucidates the spidroin gene catalogue.</title>
        <authorList>
            <person name="Kono N."/>
            <person name="Nakamura H."/>
            <person name="Ohtoshi R."/>
            <person name="Moran D.A.P."/>
            <person name="Shinohara A."/>
            <person name="Yoshida Y."/>
            <person name="Fujiwara M."/>
            <person name="Mori M."/>
            <person name="Tomita M."/>
            <person name="Arakawa K."/>
        </authorList>
    </citation>
    <scope>NUCLEOTIDE SEQUENCE [LARGE SCALE GENOMIC DNA]</scope>
</reference>
<organism evidence="1 2">
    <name type="scientific">Araneus ventricosus</name>
    <name type="common">Orbweaver spider</name>
    <name type="synonym">Epeira ventricosa</name>
    <dbReference type="NCBI Taxonomy" id="182803"/>
    <lineage>
        <taxon>Eukaryota</taxon>
        <taxon>Metazoa</taxon>
        <taxon>Ecdysozoa</taxon>
        <taxon>Arthropoda</taxon>
        <taxon>Chelicerata</taxon>
        <taxon>Arachnida</taxon>
        <taxon>Araneae</taxon>
        <taxon>Araneomorphae</taxon>
        <taxon>Entelegynae</taxon>
        <taxon>Araneoidea</taxon>
        <taxon>Araneidae</taxon>
        <taxon>Araneus</taxon>
    </lineage>
</organism>
<accession>A0A4Y2J3U4</accession>
<keyword evidence="2" id="KW-1185">Reference proteome</keyword>
<gene>
    <name evidence="1" type="ORF">AVEN_20891_1</name>
</gene>